<keyword evidence="3" id="KW-1185">Reference proteome</keyword>
<dbReference type="EMBL" id="MU006567">
    <property type="protein sequence ID" value="KAF2749070.1"/>
    <property type="molecule type" value="Genomic_DNA"/>
</dbReference>
<organism evidence="2 3">
    <name type="scientific">Sporormia fimetaria CBS 119925</name>
    <dbReference type="NCBI Taxonomy" id="1340428"/>
    <lineage>
        <taxon>Eukaryota</taxon>
        <taxon>Fungi</taxon>
        <taxon>Dikarya</taxon>
        <taxon>Ascomycota</taxon>
        <taxon>Pezizomycotina</taxon>
        <taxon>Dothideomycetes</taxon>
        <taxon>Pleosporomycetidae</taxon>
        <taxon>Pleosporales</taxon>
        <taxon>Sporormiaceae</taxon>
        <taxon>Sporormia</taxon>
    </lineage>
</organism>
<evidence type="ECO:0000256" key="1">
    <source>
        <dbReference type="SAM" id="MobiDB-lite"/>
    </source>
</evidence>
<feature type="region of interest" description="Disordered" evidence="1">
    <location>
        <begin position="129"/>
        <end position="148"/>
    </location>
</feature>
<dbReference type="AlphaFoldDB" id="A0A6A6VHL4"/>
<gene>
    <name evidence="2" type="ORF">M011DRAFT_324431</name>
</gene>
<evidence type="ECO:0000313" key="3">
    <source>
        <dbReference type="Proteomes" id="UP000799440"/>
    </source>
</evidence>
<accession>A0A6A6VHL4</accession>
<protein>
    <submittedName>
        <fullName evidence="2">Uncharacterized protein</fullName>
    </submittedName>
</protein>
<name>A0A6A6VHL4_9PLEO</name>
<proteinExistence type="predicted"/>
<reference evidence="2" key="1">
    <citation type="journal article" date="2020" name="Stud. Mycol.">
        <title>101 Dothideomycetes genomes: a test case for predicting lifestyles and emergence of pathogens.</title>
        <authorList>
            <person name="Haridas S."/>
            <person name="Albert R."/>
            <person name="Binder M."/>
            <person name="Bloem J."/>
            <person name="Labutti K."/>
            <person name="Salamov A."/>
            <person name="Andreopoulos B."/>
            <person name="Baker S."/>
            <person name="Barry K."/>
            <person name="Bills G."/>
            <person name="Bluhm B."/>
            <person name="Cannon C."/>
            <person name="Castanera R."/>
            <person name="Culley D."/>
            <person name="Daum C."/>
            <person name="Ezra D."/>
            <person name="Gonzalez J."/>
            <person name="Henrissat B."/>
            <person name="Kuo A."/>
            <person name="Liang C."/>
            <person name="Lipzen A."/>
            <person name="Lutzoni F."/>
            <person name="Magnuson J."/>
            <person name="Mondo S."/>
            <person name="Nolan M."/>
            <person name="Ohm R."/>
            <person name="Pangilinan J."/>
            <person name="Park H.-J."/>
            <person name="Ramirez L."/>
            <person name="Alfaro M."/>
            <person name="Sun H."/>
            <person name="Tritt A."/>
            <person name="Yoshinaga Y."/>
            <person name="Zwiers L.-H."/>
            <person name="Turgeon B."/>
            <person name="Goodwin S."/>
            <person name="Spatafora J."/>
            <person name="Crous P."/>
            <person name="Grigoriev I."/>
        </authorList>
    </citation>
    <scope>NUCLEOTIDE SEQUENCE</scope>
    <source>
        <strain evidence="2">CBS 119925</strain>
    </source>
</reference>
<feature type="region of interest" description="Disordered" evidence="1">
    <location>
        <begin position="1"/>
        <end position="36"/>
    </location>
</feature>
<sequence>MLHPPLAPCEMDRRDRHAKSAGPMRPQGRTSSRRDKARVARLAVWRRPQFQQSAPLLVRRTRRETQADRRAVRALGRWRHGRLAREPSAVEDRLKRGSIRAGHPRLLTIPLFICTQSRSLCVRSSLSYAQQPSGHGPAGERTNERTNNSNDSRLQIARFPQAHARCVTPARWWASVQSLQRCGGRGCLHGRASCHRIPRVGRPIRSSRVSSPELCSWPYAFSSV</sequence>
<evidence type="ECO:0000313" key="2">
    <source>
        <dbReference type="EMBL" id="KAF2749070.1"/>
    </source>
</evidence>
<dbReference type="Proteomes" id="UP000799440">
    <property type="component" value="Unassembled WGS sequence"/>
</dbReference>